<accession>A0A5A7MVN1</accession>
<dbReference type="NCBIfam" id="TIGR01460">
    <property type="entry name" value="HAD-SF-IIA"/>
    <property type="match status" value="1"/>
</dbReference>
<proteinExistence type="predicted"/>
<dbReference type="EMBL" id="BKCM01000001">
    <property type="protein sequence ID" value="GEQ99423.1"/>
    <property type="molecule type" value="Genomic_DNA"/>
</dbReference>
<dbReference type="GO" id="GO:0005737">
    <property type="term" value="C:cytoplasm"/>
    <property type="evidence" value="ECO:0007669"/>
    <property type="project" value="TreeGrafter"/>
</dbReference>
<dbReference type="Pfam" id="PF13242">
    <property type="entry name" value="Hydrolase_like"/>
    <property type="match status" value="1"/>
</dbReference>
<dbReference type="InterPro" id="IPR006357">
    <property type="entry name" value="HAD-SF_hydro_IIA"/>
</dbReference>
<dbReference type="PANTHER" id="PTHR19288:SF90">
    <property type="entry name" value="OS08G0542600 PROTEIN"/>
    <property type="match status" value="1"/>
</dbReference>
<dbReference type="Pfam" id="PF13344">
    <property type="entry name" value="Hydrolase_6"/>
    <property type="match status" value="1"/>
</dbReference>
<keyword evidence="2" id="KW-1185">Reference proteome</keyword>
<name>A0A5A7MVN1_9PROT</name>
<gene>
    <name evidence="1" type="ORF">JCM17845_00470</name>
</gene>
<sequence>MSVPVLSGLSSLVSRHPFILCDIWGVVHDGASAFLPAVDALSRARREGVSVALVSNSPRRAFQVREQLQALGVGEGAYDTVITSGELTRSYLERDFQGQKFYHLGPQEDRATVEQMDLFEVDHADEADVIVATGLVGRDVDAHVSLLAKAAQNRRPLLCANPDRVVRHEGKMFICAGAVADRYEAMGGPVVWLGKPAPPPYAASRHFFAELAGREVSASEQLIIGDGLATDIAGAAREGIASILIEHGVHHADFLAQGIEPLIKQHLAVPDYRMEFLRW</sequence>
<dbReference type="InterPro" id="IPR006356">
    <property type="entry name" value="HAD-SF_hydro_IIA_hyp3"/>
</dbReference>
<evidence type="ECO:0000313" key="2">
    <source>
        <dbReference type="Proteomes" id="UP000325187"/>
    </source>
</evidence>
<dbReference type="InterPro" id="IPR036412">
    <property type="entry name" value="HAD-like_sf"/>
</dbReference>
<dbReference type="PANTHER" id="PTHR19288">
    <property type="entry name" value="4-NITROPHENYLPHOSPHATASE-RELATED"/>
    <property type="match status" value="1"/>
</dbReference>
<reference evidence="1 2" key="1">
    <citation type="submission" date="2019-09" db="EMBL/GenBank/DDBJ databases">
        <title>NBRP : Genome information of microbial organism related human and environment.</title>
        <authorList>
            <person name="Hattori M."/>
            <person name="Oshima K."/>
            <person name="Inaba H."/>
            <person name="Suda W."/>
            <person name="Sakamoto M."/>
            <person name="Iino T."/>
            <person name="Kitahara M."/>
            <person name="Oshida Y."/>
            <person name="Iida T."/>
            <person name="Kudo T."/>
            <person name="Itoh T."/>
            <person name="Ohkuma M."/>
        </authorList>
    </citation>
    <scope>NUCLEOTIDE SEQUENCE [LARGE SCALE GENOMIC DNA]</scope>
    <source>
        <strain evidence="1 2">Mie-1</strain>
    </source>
</reference>
<evidence type="ECO:0000313" key="1">
    <source>
        <dbReference type="EMBL" id="GEQ99423.1"/>
    </source>
</evidence>
<organism evidence="1 2">
    <name type="scientific">Iodidimonas gelatinilytica</name>
    <dbReference type="NCBI Taxonomy" id="1236966"/>
    <lineage>
        <taxon>Bacteria</taxon>
        <taxon>Pseudomonadati</taxon>
        <taxon>Pseudomonadota</taxon>
        <taxon>Alphaproteobacteria</taxon>
        <taxon>Iodidimonadales</taxon>
        <taxon>Iodidimonadaceae</taxon>
        <taxon>Iodidimonas</taxon>
    </lineage>
</organism>
<protein>
    <submittedName>
        <fullName evidence="1">Haloacid dehalogenase</fullName>
    </submittedName>
</protein>
<comment type="caution">
    <text evidence="1">The sequence shown here is derived from an EMBL/GenBank/DDBJ whole genome shotgun (WGS) entry which is preliminary data.</text>
</comment>
<dbReference type="AlphaFoldDB" id="A0A5A7MVN1"/>
<dbReference type="RefSeq" id="WP_150001513.1">
    <property type="nucleotide sequence ID" value="NZ_BKCM01000001.1"/>
</dbReference>
<dbReference type="Gene3D" id="3.40.50.1000">
    <property type="entry name" value="HAD superfamily/HAD-like"/>
    <property type="match status" value="2"/>
</dbReference>
<dbReference type="SUPFAM" id="SSF56784">
    <property type="entry name" value="HAD-like"/>
    <property type="match status" value="1"/>
</dbReference>
<dbReference type="NCBIfam" id="TIGR01459">
    <property type="entry name" value="HAD-SF-IIA-hyp4"/>
    <property type="match status" value="1"/>
</dbReference>
<dbReference type="InterPro" id="IPR023214">
    <property type="entry name" value="HAD_sf"/>
</dbReference>
<dbReference type="GO" id="GO:0016791">
    <property type="term" value="F:phosphatase activity"/>
    <property type="evidence" value="ECO:0007669"/>
    <property type="project" value="TreeGrafter"/>
</dbReference>
<dbReference type="Proteomes" id="UP000325187">
    <property type="component" value="Unassembled WGS sequence"/>
</dbReference>